<gene>
    <name evidence="9" type="ORF">CVIRNUC_006462</name>
</gene>
<dbReference type="GO" id="GO:0005829">
    <property type="term" value="C:cytosol"/>
    <property type="evidence" value="ECO:0007669"/>
    <property type="project" value="TreeGrafter"/>
</dbReference>
<dbReference type="EC" id="3.5.1.2" evidence="2"/>
<dbReference type="Proteomes" id="UP001314263">
    <property type="component" value="Unassembled WGS sequence"/>
</dbReference>
<dbReference type="Pfam" id="PF01174">
    <property type="entry name" value="SNO"/>
    <property type="match status" value="1"/>
</dbReference>
<dbReference type="GO" id="GO:0042823">
    <property type="term" value="P:pyridoxal phosphate biosynthetic process"/>
    <property type="evidence" value="ECO:0007669"/>
    <property type="project" value="InterPro"/>
</dbReference>
<accession>A0AAV1I7X5</accession>
<evidence type="ECO:0000256" key="2">
    <source>
        <dbReference type="ARBA" id="ARBA00012918"/>
    </source>
</evidence>
<dbReference type="Gene3D" id="3.40.50.880">
    <property type="match status" value="1"/>
</dbReference>
<comment type="caution">
    <text evidence="9">The sequence shown here is derived from an EMBL/GenBank/DDBJ whole genome shotgun (WGS) entry which is preliminary data.</text>
</comment>
<dbReference type="PROSITE" id="PS51273">
    <property type="entry name" value="GATASE_TYPE_1"/>
    <property type="match status" value="1"/>
</dbReference>
<dbReference type="GO" id="GO:0004359">
    <property type="term" value="F:glutaminase activity"/>
    <property type="evidence" value="ECO:0007669"/>
    <property type="project" value="UniProtKB-EC"/>
</dbReference>
<name>A0AAV1I7X5_9CHLO</name>
<sequence length="273" mass="29854">MADGSANLDKASEDQICIGVLALQGAFREHIAHFRKLPGVTATEVKKKEDLKDLDGLVIPGGESTTMALIAERWGLIPELRSWAKGGRPIWGTCAGLIFLADRASGQKEGGQALLGGLDCKVQRNFFGAQINSFESQLPVPKQLQPFEHGPAKYRAMFIRAPAIMEAGPSVEILSEYRLSAEEQAVTEGRECVAVAVRSKQLLATSFHPELTEELRWHETFVDMVRRHQQGDKPGVNGRSPSSASLNSMSSQRSQSDGLRPADMPVYGTRDRL</sequence>
<dbReference type="PANTHER" id="PTHR31559:SF0">
    <property type="entry name" value="PYRIDOXAL 5'-PHOSPHATE SYNTHASE SUBUNIT SNO1-RELATED"/>
    <property type="match status" value="1"/>
</dbReference>
<dbReference type="SUPFAM" id="SSF52317">
    <property type="entry name" value="Class I glutamine amidotransferase-like"/>
    <property type="match status" value="1"/>
</dbReference>
<evidence type="ECO:0000256" key="7">
    <source>
        <dbReference type="ARBA" id="ARBA00049534"/>
    </source>
</evidence>
<evidence type="ECO:0000256" key="1">
    <source>
        <dbReference type="ARBA" id="ARBA00008345"/>
    </source>
</evidence>
<feature type="region of interest" description="Disordered" evidence="8">
    <location>
        <begin position="229"/>
        <end position="273"/>
    </location>
</feature>
<dbReference type="PANTHER" id="PTHR31559">
    <property type="entry name" value="PYRIDOXAL 5'-PHOSPHATE SYNTHASE SUBUNIT SNO"/>
    <property type="match status" value="1"/>
</dbReference>
<dbReference type="AlphaFoldDB" id="A0AAV1I7X5"/>
<dbReference type="NCBIfam" id="TIGR03800">
    <property type="entry name" value="PLP_synth_Pdx2"/>
    <property type="match status" value="1"/>
</dbReference>
<protein>
    <recommendedName>
        <fullName evidence="2">glutaminase</fullName>
        <ecNumber evidence="2">3.5.1.2</ecNumber>
    </recommendedName>
</protein>
<comment type="similarity">
    <text evidence="1">Belongs to the glutaminase PdxT/SNO family.</text>
</comment>
<dbReference type="PROSITE" id="PS01236">
    <property type="entry name" value="PDXT_SNO_1"/>
    <property type="match status" value="1"/>
</dbReference>
<keyword evidence="6" id="KW-0456">Lyase</keyword>
<dbReference type="InterPro" id="IPR021196">
    <property type="entry name" value="PdxT/SNO_CS"/>
</dbReference>
<reference evidence="9 10" key="1">
    <citation type="submission" date="2023-10" db="EMBL/GenBank/DDBJ databases">
        <authorList>
            <person name="Maclean D."/>
            <person name="Macfadyen A."/>
        </authorList>
    </citation>
    <scope>NUCLEOTIDE SEQUENCE [LARGE SCALE GENOMIC DNA]</scope>
</reference>
<proteinExistence type="inferred from homology"/>
<dbReference type="FunFam" id="3.40.50.880:FF:000041">
    <property type="entry name" value="Glutamine amidotransferase subunit pdxT, putative"/>
    <property type="match status" value="1"/>
</dbReference>
<keyword evidence="3" id="KW-0378">Hydrolase</keyword>
<evidence type="ECO:0000256" key="3">
    <source>
        <dbReference type="ARBA" id="ARBA00022801"/>
    </source>
</evidence>
<dbReference type="InterPro" id="IPR029062">
    <property type="entry name" value="Class_I_gatase-like"/>
</dbReference>
<dbReference type="PROSITE" id="PS51130">
    <property type="entry name" value="PDXT_SNO_2"/>
    <property type="match status" value="1"/>
</dbReference>
<dbReference type="InterPro" id="IPR002161">
    <property type="entry name" value="PdxT/SNO"/>
</dbReference>
<evidence type="ECO:0000256" key="4">
    <source>
        <dbReference type="ARBA" id="ARBA00022898"/>
    </source>
</evidence>
<keyword evidence="10" id="KW-1185">Reference proteome</keyword>
<feature type="compositionally biased region" description="Low complexity" evidence="8">
    <location>
        <begin position="240"/>
        <end position="256"/>
    </location>
</feature>
<evidence type="ECO:0000313" key="10">
    <source>
        <dbReference type="Proteomes" id="UP001314263"/>
    </source>
</evidence>
<organism evidence="9 10">
    <name type="scientific">Coccomyxa viridis</name>
    <dbReference type="NCBI Taxonomy" id="1274662"/>
    <lineage>
        <taxon>Eukaryota</taxon>
        <taxon>Viridiplantae</taxon>
        <taxon>Chlorophyta</taxon>
        <taxon>core chlorophytes</taxon>
        <taxon>Trebouxiophyceae</taxon>
        <taxon>Trebouxiophyceae incertae sedis</taxon>
        <taxon>Coccomyxaceae</taxon>
        <taxon>Coccomyxa</taxon>
    </lineage>
</organism>
<keyword evidence="5" id="KW-0315">Glutamine amidotransferase</keyword>
<dbReference type="HAMAP" id="MF_01615">
    <property type="entry name" value="PdxT"/>
    <property type="match status" value="1"/>
</dbReference>
<dbReference type="GO" id="GO:0016829">
    <property type="term" value="F:lyase activity"/>
    <property type="evidence" value="ECO:0007669"/>
    <property type="project" value="UniProtKB-KW"/>
</dbReference>
<keyword evidence="4" id="KW-0663">Pyridoxal phosphate</keyword>
<evidence type="ECO:0000313" key="9">
    <source>
        <dbReference type="EMBL" id="CAK0783263.1"/>
    </source>
</evidence>
<dbReference type="GO" id="GO:0008614">
    <property type="term" value="P:pyridoxine metabolic process"/>
    <property type="evidence" value="ECO:0007669"/>
    <property type="project" value="TreeGrafter"/>
</dbReference>
<evidence type="ECO:0000256" key="6">
    <source>
        <dbReference type="ARBA" id="ARBA00023239"/>
    </source>
</evidence>
<dbReference type="GO" id="GO:1903600">
    <property type="term" value="C:glutaminase complex"/>
    <property type="evidence" value="ECO:0007669"/>
    <property type="project" value="TreeGrafter"/>
</dbReference>
<evidence type="ECO:0000256" key="8">
    <source>
        <dbReference type="SAM" id="MobiDB-lite"/>
    </source>
</evidence>
<dbReference type="CDD" id="cd01749">
    <property type="entry name" value="GATase1_PB"/>
    <property type="match status" value="1"/>
</dbReference>
<comment type="catalytic activity">
    <reaction evidence="7">
        <text>L-glutamine + H2O = L-glutamate + NH4(+)</text>
        <dbReference type="Rhea" id="RHEA:15889"/>
        <dbReference type="ChEBI" id="CHEBI:15377"/>
        <dbReference type="ChEBI" id="CHEBI:28938"/>
        <dbReference type="ChEBI" id="CHEBI:29985"/>
        <dbReference type="ChEBI" id="CHEBI:58359"/>
        <dbReference type="EC" id="3.5.1.2"/>
    </reaction>
</comment>
<dbReference type="EMBL" id="CAUYUE010000008">
    <property type="protein sequence ID" value="CAK0783263.1"/>
    <property type="molecule type" value="Genomic_DNA"/>
</dbReference>
<evidence type="ECO:0000256" key="5">
    <source>
        <dbReference type="ARBA" id="ARBA00022962"/>
    </source>
</evidence>